<feature type="compositionally biased region" description="Polar residues" evidence="3">
    <location>
        <begin position="514"/>
        <end position="534"/>
    </location>
</feature>
<evidence type="ECO:0000256" key="2">
    <source>
        <dbReference type="PROSITE-ProRule" id="PRU00176"/>
    </source>
</evidence>
<feature type="compositionally biased region" description="Polar residues" evidence="3">
    <location>
        <begin position="474"/>
        <end position="483"/>
    </location>
</feature>
<dbReference type="Gene3D" id="3.30.70.330">
    <property type="match status" value="2"/>
</dbReference>
<feature type="region of interest" description="Disordered" evidence="3">
    <location>
        <begin position="463"/>
        <end position="534"/>
    </location>
</feature>
<dbReference type="OrthoDB" id="431169at2759"/>
<feature type="region of interest" description="Disordered" evidence="3">
    <location>
        <begin position="1146"/>
        <end position="1205"/>
    </location>
</feature>
<proteinExistence type="predicted"/>
<feature type="compositionally biased region" description="Low complexity" evidence="3">
    <location>
        <begin position="292"/>
        <end position="311"/>
    </location>
</feature>
<feature type="region of interest" description="Disordered" evidence="3">
    <location>
        <begin position="994"/>
        <end position="1042"/>
    </location>
</feature>
<evidence type="ECO:0000259" key="5">
    <source>
        <dbReference type="PROSITE" id="PS50102"/>
    </source>
</evidence>
<evidence type="ECO:0000313" key="6">
    <source>
        <dbReference type="EMBL" id="KAF5363937.1"/>
    </source>
</evidence>
<feature type="compositionally biased region" description="Low complexity" evidence="3">
    <location>
        <begin position="1185"/>
        <end position="1205"/>
    </location>
</feature>
<dbReference type="SMART" id="SM00360">
    <property type="entry name" value="RRM"/>
    <property type="match status" value="2"/>
</dbReference>
<dbReference type="GO" id="GO:0003723">
    <property type="term" value="F:RNA binding"/>
    <property type="evidence" value="ECO:0007669"/>
    <property type="project" value="UniProtKB-UniRule"/>
</dbReference>
<dbReference type="InterPro" id="IPR035979">
    <property type="entry name" value="RBD_domain_sf"/>
</dbReference>
<feature type="compositionally biased region" description="Pro residues" evidence="3">
    <location>
        <begin position="12"/>
        <end position="22"/>
    </location>
</feature>
<dbReference type="SUPFAM" id="SSF54928">
    <property type="entry name" value="RNA-binding domain, RBD"/>
    <property type="match status" value="1"/>
</dbReference>
<reference evidence="6 7" key="1">
    <citation type="journal article" date="2020" name="ISME J.">
        <title>Uncovering the hidden diversity of litter-decomposition mechanisms in mushroom-forming fungi.</title>
        <authorList>
            <person name="Floudas D."/>
            <person name="Bentzer J."/>
            <person name="Ahren D."/>
            <person name="Johansson T."/>
            <person name="Persson P."/>
            <person name="Tunlid A."/>
        </authorList>
    </citation>
    <scope>NUCLEOTIDE SEQUENCE [LARGE SCALE GENOMIC DNA]</scope>
    <source>
        <strain evidence="6 7">CBS 146.42</strain>
    </source>
</reference>
<feature type="compositionally biased region" description="Low complexity" evidence="3">
    <location>
        <begin position="25"/>
        <end position="64"/>
    </location>
</feature>
<evidence type="ECO:0000256" key="4">
    <source>
        <dbReference type="SAM" id="Phobius"/>
    </source>
</evidence>
<feature type="region of interest" description="Disordered" evidence="3">
    <location>
        <begin position="899"/>
        <end position="979"/>
    </location>
</feature>
<feature type="compositionally biased region" description="Low complexity" evidence="3">
    <location>
        <begin position="925"/>
        <end position="941"/>
    </location>
</feature>
<dbReference type="PROSITE" id="PS50102">
    <property type="entry name" value="RRM"/>
    <property type="match status" value="1"/>
</dbReference>
<keyword evidence="4" id="KW-1133">Transmembrane helix</keyword>
<comment type="caution">
    <text evidence="6">The sequence shown here is derived from an EMBL/GenBank/DDBJ whole genome shotgun (WGS) entry which is preliminary data.</text>
</comment>
<feature type="region of interest" description="Disordered" evidence="3">
    <location>
        <begin position="774"/>
        <end position="796"/>
    </location>
</feature>
<feature type="region of interest" description="Disordered" evidence="3">
    <location>
        <begin position="1"/>
        <end position="82"/>
    </location>
</feature>
<feature type="compositionally biased region" description="Low complexity" evidence="3">
    <location>
        <begin position="504"/>
        <end position="513"/>
    </location>
</feature>
<sequence>MSRINHDSVPTPSTPVAPPPPYTEFAAGPSSSSSMGAFPAGHPNASHTSTPSPHHFHHQQQSAAMVMPSGPQLPPHHPGYGPTPLASNQPLLPYAYYEARGSADARARSRFLAAFFCAVGLWLLVALAVSVEVLDEEGWLRRSCLRDFWTLDRTVWFYALLFWLGLLFNGSCDTPNSGPSDFLHHIPSRSHIPRPPPTAPAAPRTPAPPPCCSSSSTASIVFSSSLTTIPTCASHSHIRALITTHTPSDSAHTVPFVVPAFDKHFAFSLGSYSLNSQADYDIPHSSDSDRPVAASYGSSSNSSSGSPSVPYHLSQHPSHLHLARPESPSDKLHKDNMYNMHSASVPGLFNNNPNTNMHLPSDFSGEFDPQKHSQLPVGKLNGLNNSNMSREQFNNFPNTNRPRHQNSQSLLNSTAPPFREPGTYFPSSSNDIYSNPLIRTQGLGAGHKNYQDPFASPVGVMPSHQTPGKPGFSQPPQGHSTFTPGAPFMNGMHSQTPYGPHIPSSVSQSTSASGGNPPNSANYTSTKESSNNQEEISTIFVVGFPEDMQEREFQNMFTFSPGFEAATLKIPNKEYTAYNGMGPNRSFPSYNGPGDPYNLMTINSGGVLVDGRDGTMASWSASMGGEDGNFHLPGVNAPPRKQIIGFAKFRSREAALEARDVLQGRRIDIEKGAVLKAEMAKKNLHTKRGVGPLPSNGATGNGNNIPVNNPPPMNHPTPLAMNTGVNYALNGILSNHPNTIQGESFSAPANETVFPREREPLASVGRLWREPQPEVSSVGLSHLASPGSRDQDEEARRREVALNAMGFSGGGMTRGPRERAAEEEKKLRLRGSNTAAYDAFHSVPATAPPGLSRQASGINGLNASSLLAPEAENGPASSLGSSPSLGNGFVMPFSPHALQTANADDAPGPWDRINRTIPASSTDGSQRSLSPSLPPSNASQSEAHHSNGPTPKNADSPGPLRQIPSEDTGGSGRSAIQSPDGDLVQKIDSLALNTANGNASPQLPSPASGASSGSARNAVDQNPPINTLYVGNLPTSPPPIGMPQDYLEESLRELFRNQPGYRRLCFRQKHNGPMCFVEFEDVSAATRAMSDLHGNNLKGLVKGGGIRLSYSKNPLGVRTPTSATGSGPALQQQQLQNMQAVLSLESEPTQQHRTILRREDPNSPGNTYNNFLASPPPRFLPSQQSGAGFFGPSSPPSSSNNFMRPSNGGLNAFSYGLATTTNGIGGTSISPTGFSPFGLKDKHDISIPEQSSASEEALHQQ</sequence>
<dbReference type="InterPro" id="IPR000504">
    <property type="entry name" value="RRM_dom"/>
</dbReference>
<dbReference type="Pfam" id="PF00076">
    <property type="entry name" value="RRM_1"/>
    <property type="match status" value="1"/>
</dbReference>
<evidence type="ECO:0000313" key="7">
    <source>
        <dbReference type="Proteomes" id="UP000559027"/>
    </source>
</evidence>
<dbReference type="InterPro" id="IPR012677">
    <property type="entry name" value="Nucleotide-bd_a/b_plait_sf"/>
</dbReference>
<dbReference type="AlphaFoldDB" id="A0A8H5LNQ2"/>
<feature type="compositionally biased region" description="Polar residues" evidence="3">
    <location>
        <begin position="1163"/>
        <end position="1172"/>
    </location>
</feature>
<keyword evidence="1 2" id="KW-0694">RNA-binding</keyword>
<feature type="compositionally biased region" description="Polar residues" evidence="3">
    <location>
        <begin position="397"/>
        <end position="415"/>
    </location>
</feature>
<keyword evidence="4" id="KW-0812">Transmembrane</keyword>
<feature type="compositionally biased region" description="Low complexity" evidence="3">
    <location>
        <begin position="999"/>
        <end position="1015"/>
    </location>
</feature>
<evidence type="ECO:0000256" key="3">
    <source>
        <dbReference type="SAM" id="MobiDB-lite"/>
    </source>
</evidence>
<keyword evidence="4" id="KW-0472">Membrane</keyword>
<organism evidence="6 7">
    <name type="scientific">Leucocoprinus leucothites</name>
    <dbReference type="NCBI Taxonomy" id="201217"/>
    <lineage>
        <taxon>Eukaryota</taxon>
        <taxon>Fungi</taxon>
        <taxon>Dikarya</taxon>
        <taxon>Basidiomycota</taxon>
        <taxon>Agaricomycotina</taxon>
        <taxon>Agaricomycetes</taxon>
        <taxon>Agaricomycetidae</taxon>
        <taxon>Agaricales</taxon>
        <taxon>Agaricineae</taxon>
        <taxon>Agaricaceae</taxon>
        <taxon>Leucocoprinus</taxon>
    </lineage>
</organism>
<dbReference type="EMBL" id="JAACJO010000001">
    <property type="protein sequence ID" value="KAF5363937.1"/>
    <property type="molecule type" value="Genomic_DNA"/>
</dbReference>
<evidence type="ECO:0000256" key="1">
    <source>
        <dbReference type="ARBA" id="ARBA00022884"/>
    </source>
</evidence>
<feature type="compositionally biased region" description="Basic and acidic residues" evidence="3">
    <location>
        <begin position="323"/>
        <end position="335"/>
    </location>
</feature>
<dbReference type="Proteomes" id="UP000559027">
    <property type="component" value="Unassembled WGS sequence"/>
</dbReference>
<gene>
    <name evidence="6" type="ORF">D9756_000277</name>
</gene>
<feature type="domain" description="RRM" evidence="5">
    <location>
        <begin position="1026"/>
        <end position="1113"/>
    </location>
</feature>
<feature type="transmembrane region" description="Helical" evidence="4">
    <location>
        <begin position="111"/>
        <end position="134"/>
    </location>
</feature>
<dbReference type="PANTHER" id="PTHR10501">
    <property type="entry name" value="U1 SMALL NUCLEAR RIBONUCLEOPROTEIN A/U2 SMALL NUCLEAR RIBONUCLEOPROTEIN B"/>
    <property type="match status" value="1"/>
</dbReference>
<name>A0A8H5LNQ2_9AGAR</name>
<keyword evidence="7" id="KW-1185">Reference proteome</keyword>
<feature type="region of interest" description="Disordered" evidence="3">
    <location>
        <begin position="1239"/>
        <end position="1261"/>
    </location>
</feature>
<feature type="region of interest" description="Disordered" evidence="3">
    <location>
        <begin position="282"/>
        <end position="335"/>
    </location>
</feature>
<protein>
    <recommendedName>
        <fullName evidence="5">RRM domain-containing protein</fullName>
    </recommendedName>
</protein>
<accession>A0A8H5LNQ2</accession>
<feature type="region of interest" description="Disordered" evidence="3">
    <location>
        <begin position="397"/>
        <end position="429"/>
    </location>
</feature>